<gene>
    <name evidence="3" type="ORF">L1F33_13165</name>
</gene>
<name>A0ABY5SX95_9SPHN</name>
<proteinExistence type="predicted"/>
<dbReference type="SUPFAM" id="SSF52172">
    <property type="entry name" value="CheY-like"/>
    <property type="match status" value="1"/>
</dbReference>
<feature type="domain" description="Response regulatory" evidence="2">
    <location>
        <begin position="10"/>
        <end position="119"/>
    </location>
</feature>
<protein>
    <submittedName>
        <fullName evidence="3">Response regulator</fullName>
    </submittedName>
</protein>
<organism evidence="3 4">
    <name type="scientific">Qipengyuania spongiae</name>
    <dbReference type="NCBI Taxonomy" id="2909673"/>
    <lineage>
        <taxon>Bacteria</taxon>
        <taxon>Pseudomonadati</taxon>
        <taxon>Pseudomonadota</taxon>
        <taxon>Alphaproteobacteria</taxon>
        <taxon>Sphingomonadales</taxon>
        <taxon>Erythrobacteraceae</taxon>
        <taxon>Qipengyuania</taxon>
    </lineage>
</organism>
<accession>A0ABY5SX95</accession>
<evidence type="ECO:0000313" key="3">
    <source>
        <dbReference type="EMBL" id="UVI39162.1"/>
    </source>
</evidence>
<sequence length="121" mass="13169">MIDRKLEGLRILVVEDDFHQAHELKELLTEAGAMVTGPTGRAEQGREMIGHGVDMAVIDINLGRGQDLETARGLREQGIPFVFLTGYDRSAIPSEFQNVRSLGKPASAGEIIGTLAQIIRS</sequence>
<evidence type="ECO:0000259" key="2">
    <source>
        <dbReference type="PROSITE" id="PS50110"/>
    </source>
</evidence>
<evidence type="ECO:0000256" key="1">
    <source>
        <dbReference type="PROSITE-ProRule" id="PRU00169"/>
    </source>
</evidence>
<keyword evidence="4" id="KW-1185">Reference proteome</keyword>
<dbReference type="InterPro" id="IPR001789">
    <property type="entry name" value="Sig_transdc_resp-reg_receiver"/>
</dbReference>
<evidence type="ECO:0000313" key="4">
    <source>
        <dbReference type="Proteomes" id="UP001065265"/>
    </source>
</evidence>
<reference evidence="3" key="1">
    <citation type="submission" date="2022-02" db="EMBL/GenBank/DDBJ databases">
        <title>Qipengyuania spongiae sp. nov., isolated from marine sponge.</title>
        <authorList>
            <person name="Li Z."/>
            <person name="Zhang M."/>
        </authorList>
    </citation>
    <scope>NUCLEOTIDE SEQUENCE</scope>
    <source>
        <strain evidence="3">PHS-Z21</strain>
    </source>
</reference>
<dbReference type="Pfam" id="PF00072">
    <property type="entry name" value="Response_reg"/>
    <property type="match status" value="1"/>
</dbReference>
<dbReference type="SMART" id="SM00448">
    <property type="entry name" value="REC"/>
    <property type="match status" value="1"/>
</dbReference>
<dbReference type="PROSITE" id="PS50110">
    <property type="entry name" value="RESPONSE_REGULATORY"/>
    <property type="match status" value="1"/>
</dbReference>
<feature type="modified residue" description="4-aspartylphosphate" evidence="1">
    <location>
        <position position="59"/>
    </location>
</feature>
<dbReference type="EMBL" id="CP092471">
    <property type="protein sequence ID" value="UVI39162.1"/>
    <property type="molecule type" value="Genomic_DNA"/>
</dbReference>
<keyword evidence="1" id="KW-0597">Phosphoprotein</keyword>
<dbReference type="InterPro" id="IPR011006">
    <property type="entry name" value="CheY-like_superfamily"/>
</dbReference>
<dbReference type="Proteomes" id="UP001065265">
    <property type="component" value="Chromosome"/>
</dbReference>
<dbReference type="RefSeq" id="WP_265558344.1">
    <property type="nucleotide sequence ID" value="NZ_CP092471.1"/>
</dbReference>
<dbReference type="Gene3D" id="3.40.50.2300">
    <property type="match status" value="1"/>
</dbReference>